<dbReference type="EMBL" id="ABOX02000047">
    <property type="protein sequence ID" value="EEF58212.1"/>
    <property type="molecule type" value="Genomic_DNA"/>
</dbReference>
<dbReference type="AlphaFoldDB" id="B9XPI4"/>
<keyword evidence="4" id="KW-1185">Reference proteome</keyword>
<accession>B9XPI4</accession>
<evidence type="ECO:0000259" key="2">
    <source>
        <dbReference type="Pfam" id="PF00149"/>
    </source>
</evidence>
<dbReference type="InterPro" id="IPR004843">
    <property type="entry name" value="Calcineurin-like_PHP"/>
</dbReference>
<proteinExistence type="predicted"/>
<organism evidence="3 4">
    <name type="scientific">Pedosphaera parvula (strain Ellin514)</name>
    <dbReference type="NCBI Taxonomy" id="320771"/>
    <lineage>
        <taxon>Bacteria</taxon>
        <taxon>Pseudomonadati</taxon>
        <taxon>Verrucomicrobiota</taxon>
        <taxon>Pedosphaerae</taxon>
        <taxon>Pedosphaerales</taxon>
        <taxon>Pedosphaeraceae</taxon>
        <taxon>Pedosphaera</taxon>
    </lineage>
</organism>
<comment type="caution">
    <text evidence="3">The sequence shown here is derived from an EMBL/GenBank/DDBJ whole genome shotgun (WGS) entry which is preliminary data.</text>
</comment>
<dbReference type="InterPro" id="IPR029052">
    <property type="entry name" value="Metallo-depent_PP-like"/>
</dbReference>
<dbReference type="Gene3D" id="3.60.21.10">
    <property type="match status" value="1"/>
</dbReference>
<name>B9XPI4_PEDPL</name>
<protein>
    <recommendedName>
        <fullName evidence="2">Calcineurin-like phosphoesterase domain-containing protein</fullName>
    </recommendedName>
</protein>
<keyword evidence="1" id="KW-0812">Transmembrane</keyword>
<keyword evidence="1" id="KW-0472">Membrane</keyword>
<evidence type="ECO:0000256" key="1">
    <source>
        <dbReference type="SAM" id="Phobius"/>
    </source>
</evidence>
<dbReference type="SUPFAM" id="SSF56300">
    <property type="entry name" value="Metallo-dependent phosphatases"/>
    <property type="match status" value="1"/>
</dbReference>
<dbReference type="GO" id="GO:0016787">
    <property type="term" value="F:hydrolase activity"/>
    <property type="evidence" value="ECO:0007669"/>
    <property type="project" value="InterPro"/>
</dbReference>
<dbReference type="Proteomes" id="UP000003688">
    <property type="component" value="Unassembled WGS sequence"/>
</dbReference>
<evidence type="ECO:0000313" key="3">
    <source>
        <dbReference type="EMBL" id="EEF58212.1"/>
    </source>
</evidence>
<feature type="domain" description="Calcineurin-like phosphoesterase" evidence="2">
    <location>
        <begin position="8"/>
        <end position="92"/>
    </location>
</feature>
<dbReference type="RefSeq" id="WP_007417720.1">
    <property type="nucleotide sequence ID" value="NZ_ABOX02000047.1"/>
</dbReference>
<dbReference type="STRING" id="320771.Cflav_PD1412"/>
<sequence>MTLPRQIRLLTVTDLHRSAYRCNALVQAIRQHEPDIVAFVDDFLGSDKHGLDLHTINETARIISELPARHLLFTRGNHEDSQGQEFVFAWPMKKRSLIALHGTAITLGPLVIVGFHVLSAGTSPSAKHCQNRETNLPTTMLSQGANRCLPPMSGSRD</sequence>
<dbReference type="Pfam" id="PF00149">
    <property type="entry name" value="Metallophos"/>
    <property type="match status" value="1"/>
</dbReference>
<evidence type="ECO:0000313" key="4">
    <source>
        <dbReference type="Proteomes" id="UP000003688"/>
    </source>
</evidence>
<reference evidence="3 4" key="1">
    <citation type="journal article" date="2011" name="J. Bacteriol.">
        <title>Genome sequence of 'Pedosphaera parvula' Ellin514, an aerobic Verrucomicrobial isolate from pasture soil.</title>
        <authorList>
            <person name="Kant R."/>
            <person name="van Passel M.W."/>
            <person name="Sangwan P."/>
            <person name="Palva A."/>
            <person name="Lucas S."/>
            <person name="Copeland A."/>
            <person name="Lapidus A."/>
            <person name="Glavina Del Rio T."/>
            <person name="Dalin E."/>
            <person name="Tice H."/>
            <person name="Bruce D."/>
            <person name="Goodwin L."/>
            <person name="Pitluck S."/>
            <person name="Chertkov O."/>
            <person name="Larimer F.W."/>
            <person name="Land M.L."/>
            <person name="Hauser L."/>
            <person name="Brettin T.S."/>
            <person name="Detter J.C."/>
            <person name="Han S."/>
            <person name="de Vos W.M."/>
            <person name="Janssen P.H."/>
            <person name="Smidt H."/>
        </authorList>
    </citation>
    <scope>NUCLEOTIDE SEQUENCE [LARGE SCALE GENOMIC DNA]</scope>
    <source>
        <strain evidence="3 4">Ellin514</strain>
    </source>
</reference>
<feature type="transmembrane region" description="Helical" evidence="1">
    <location>
        <begin position="97"/>
        <end position="118"/>
    </location>
</feature>
<gene>
    <name evidence="3" type="ORF">Cflav_PD1412</name>
</gene>
<keyword evidence="1" id="KW-1133">Transmembrane helix</keyword>